<dbReference type="Pfam" id="PF04402">
    <property type="entry name" value="SIMPL"/>
    <property type="match status" value="1"/>
</dbReference>
<feature type="signal peptide" evidence="1">
    <location>
        <begin position="1"/>
        <end position="30"/>
    </location>
</feature>
<dbReference type="InterPro" id="IPR052022">
    <property type="entry name" value="26kDa_periplasmic_antigen"/>
</dbReference>
<evidence type="ECO:0000313" key="2">
    <source>
        <dbReference type="EMBL" id="CAB3647741.1"/>
    </source>
</evidence>
<reference evidence="2 3" key="1">
    <citation type="submission" date="2020-04" db="EMBL/GenBank/DDBJ databases">
        <authorList>
            <person name="De Canck E."/>
        </authorList>
    </citation>
    <scope>NUCLEOTIDE SEQUENCE [LARGE SCALE GENOMIC DNA]</scope>
    <source>
        <strain evidence="2 3">LMG 26845</strain>
    </source>
</reference>
<accession>A0A6J4ZYZ6</accession>
<dbReference type="EMBL" id="CADIJR010000021">
    <property type="protein sequence ID" value="CAB3647741.1"/>
    <property type="molecule type" value="Genomic_DNA"/>
</dbReference>
<feature type="chain" id="PRO_5026837189" description="26 kDa periplasmic immunogenic protein" evidence="1">
    <location>
        <begin position="31"/>
        <end position="257"/>
    </location>
</feature>
<dbReference type="PANTHER" id="PTHR34387">
    <property type="entry name" value="SLR1258 PROTEIN"/>
    <property type="match status" value="1"/>
</dbReference>
<dbReference type="InterPro" id="IPR007497">
    <property type="entry name" value="SIMPL/DUF541"/>
</dbReference>
<dbReference type="PANTHER" id="PTHR34387:SF1">
    <property type="entry name" value="PERIPLASMIC IMMUNOGENIC PROTEIN"/>
    <property type="match status" value="1"/>
</dbReference>
<name>A0A6J4ZYZ6_9BURK</name>
<dbReference type="RefSeq" id="WP_054476652.1">
    <property type="nucleotide sequence ID" value="NZ_CADIJR010000021.1"/>
</dbReference>
<keyword evidence="1" id="KW-0732">Signal</keyword>
<dbReference type="GO" id="GO:0006974">
    <property type="term" value="P:DNA damage response"/>
    <property type="evidence" value="ECO:0007669"/>
    <property type="project" value="TreeGrafter"/>
</dbReference>
<proteinExistence type="predicted"/>
<dbReference type="AlphaFoldDB" id="A0A6J4ZYZ6"/>
<gene>
    <name evidence="2" type="ORF">LMG26845_02574</name>
</gene>
<dbReference type="Proteomes" id="UP000507979">
    <property type="component" value="Unassembled WGS sequence"/>
</dbReference>
<sequence length="257" mass="26502">MLKSPVFSLTKLGAACAAVAALSMAQPVFAQAPATPAPAAAESAANRSPELTLQATASSEVKQDTVRISLSAETEAADQPTAGKKLTEMLDDVAKRARDTKGVDVRTGSFNVWPNSTSSSKGKTSTTWRGQGEIILESKDFAAAAALASKLSDKTAISNISFSLSREVREAEERKLLKEAAQAFKDRALAAANAFGFSGYRLSKLELGGAGGVTPMPRMMGAMAKDASGGAGYSADVPLEAGDVTVSISVNGTIVLQ</sequence>
<protein>
    <recommendedName>
        <fullName evidence="4">26 kDa periplasmic immunogenic protein</fullName>
    </recommendedName>
</protein>
<dbReference type="Gene3D" id="3.30.70.2970">
    <property type="entry name" value="Protein of unknown function (DUF541), domain 2"/>
    <property type="match status" value="1"/>
</dbReference>
<keyword evidence="3" id="KW-1185">Reference proteome</keyword>
<evidence type="ECO:0008006" key="4">
    <source>
        <dbReference type="Google" id="ProtNLM"/>
    </source>
</evidence>
<evidence type="ECO:0000256" key="1">
    <source>
        <dbReference type="SAM" id="SignalP"/>
    </source>
</evidence>
<dbReference type="Gene3D" id="3.30.110.170">
    <property type="entry name" value="Protein of unknown function (DUF541), domain 1"/>
    <property type="match status" value="1"/>
</dbReference>
<dbReference type="GeneID" id="92898434"/>
<evidence type="ECO:0000313" key="3">
    <source>
        <dbReference type="Proteomes" id="UP000507979"/>
    </source>
</evidence>
<organism evidence="2 3">
    <name type="scientific">Achromobacter insuavis</name>
    <dbReference type="NCBI Taxonomy" id="1287735"/>
    <lineage>
        <taxon>Bacteria</taxon>
        <taxon>Pseudomonadati</taxon>
        <taxon>Pseudomonadota</taxon>
        <taxon>Betaproteobacteria</taxon>
        <taxon>Burkholderiales</taxon>
        <taxon>Alcaligenaceae</taxon>
        <taxon>Achromobacter</taxon>
    </lineage>
</organism>